<evidence type="ECO:0000259" key="2">
    <source>
        <dbReference type="Pfam" id="PF22725"/>
    </source>
</evidence>
<dbReference type="GO" id="GO:0000166">
    <property type="term" value="F:nucleotide binding"/>
    <property type="evidence" value="ECO:0007669"/>
    <property type="project" value="InterPro"/>
</dbReference>
<keyword evidence="4" id="KW-1185">Reference proteome</keyword>
<dbReference type="InterPro" id="IPR052515">
    <property type="entry name" value="Gfo/Idh/MocA_Oxidoreductase"/>
</dbReference>
<feature type="domain" description="Gfo/Idh/MocA-like oxidoreductase N-terminal" evidence="1">
    <location>
        <begin position="5"/>
        <end position="120"/>
    </location>
</feature>
<dbReference type="InterPro" id="IPR036291">
    <property type="entry name" value="NAD(P)-bd_dom_sf"/>
</dbReference>
<dbReference type="AlphaFoldDB" id="A0A544TDL0"/>
<dbReference type="SUPFAM" id="SSF51735">
    <property type="entry name" value="NAD(P)-binding Rossmann-fold domains"/>
    <property type="match status" value="1"/>
</dbReference>
<dbReference type="RefSeq" id="WP_142606683.1">
    <property type="nucleotide sequence ID" value="NZ_VDGG01000014.1"/>
</dbReference>
<dbReference type="InterPro" id="IPR000683">
    <property type="entry name" value="Gfo/Idh/MocA-like_OxRdtase_N"/>
</dbReference>
<name>A0A544TDL0_9BACI</name>
<gene>
    <name evidence="3" type="ORF">FG383_07965</name>
</gene>
<dbReference type="PANTHER" id="PTHR43249:SF1">
    <property type="entry name" value="D-GLUCOSIDE 3-DEHYDROGENASE"/>
    <property type="match status" value="1"/>
</dbReference>
<sequence>MKTLGVGVIGLGAIAQIHFEAIKKCEQLKLTGIYARKQDQARSEAEKWGCVAFQSPDELMANPNVDIVVLLTPPGIHKELINKAIHYNKHILLEKPIGTYLKDIEEYIQAASEKNLSFSVVSQHRFDNASQLVKEKIERGYIGEIVGANCSVNWYRDTDYYQGWRTKQELAGGGVLAIQGIHTIDLMLWFLGEVESVKGYVTNRLHKDIGVEDTAMATVKFANGSLGSISASTSSYPGFPARLELLGTNGSITIEGDRLVFYQSNLDENPPIVQVKSAKTTDSPSDVSIEPFVTQYEDVIRSIEQSKEPLVSGEEAFKAYRLVAAIYKSSETGLEINLKEVSACLTK</sequence>
<organism evidence="3 4">
    <name type="scientific">Psychrobacillus soli</name>
    <dbReference type="NCBI Taxonomy" id="1543965"/>
    <lineage>
        <taxon>Bacteria</taxon>
        <taxon>Bacillati</taxon>
        <taxon>Bacillota</taxon>
        <taxon>Bacilli</taxon>
        <taxon>Bacillales</taxon>
        <taxon>Bacillaceae</taxon>
        <taxon>Psychrobacillus</taxon>
    </lineage>
</organism>
<accession>A0A544TDL0</accession>
<evidence type="ECO:0000313" key="4">
    <source>
        <dbReference type="Proteomes" id="UP000318937"/>
    </source>
</evidence>
<dbReference type="PANTHER" id="PTHR43249">
    <property type="entry name" value="UDP-N-ACETYL-2-AMINO-2-DEOXY-D-GLUCURONATE OXIDASE"/>
    <property type="match status" value="1"/>
</dbReference>
<dbReference type="Pfam" id="PF22725">
    <property type="entry name" value="GFO_IDH_MocA_C3"/>
    <property type="match status" value="1"/>
</dbReference>
<comment type="caution">
    <text evidence="3">The sequence shown here is derived from an EMBL/GenBank/DDBJ whole genome shotgun (WGS) entry which is preliminary data.</text>
</comment>
<proteinExistence type="predicted"/>
<dbReference type="Pfam" id="PF01408">
    <property type="entry name" value="GFO_IDH_MocA"/>
    <property type="match status" value="1"/>
</dbReference>
<dbReference type="OrthoDB" id="9815825at2"/>
<dbReference type="SUPFAM" id="SSF55347">
    <property type="entry name" value="Glyceraldehyde-3-phosphate dehydrogenase-like, C-terminal domain"/>
    <property type="match status" value="1"/>
</dbReference>
<evidence type="ECO:0000259" key="1">
    <source>
        <dbReference type="Pfam" id="PF01408"/>
    </source>
</evidence>
<dbReference type="EMBL" id="VDGG01000014">
    <property type="protein sequence ID" value="TQR15532.1"/>
    <property type="molecule type" value="Genomic_DNA"/>
</dbReference>
<dbReference type="Gene3D" id="3.30.360.10">
    <property type="entry name" value="Dihydrodipicolinate Reductase, domain 2"/>
    <property type="match status" value="1"/>
</dbReference>
<dbReference type="InterPro" id="IPR055170">
    <property type="entry name" value="GFO_IDH_MocA-like_dom"/>
</dbReference>
<dbReference type="Gene3D" id="3.40.50.720">
    <property type="entry name" value="NAD(P)-binding Rossmann-like Domain"/>
    <property type="match status" value="1"/>
</dbReference>
<reference evidence="3 4" key="1">
    <citation type="submission" date="2019-05" db="EMBL/GenBank/DDBJ databases">
        <title>Psychrobacillus vulpis sp. nov., a new species isolated from feces of a red fox that inhabits in The Tablas de Daimiel Natural Park, Albacete, Spain.</title>
        <authorList>
            <person name="Rodriguez M."/>
            <person name="Reina J.C."/>
            <person name="Bejar V."/>
            <person name="Llamas I."/>
        </authorList>
    </citation>
    <scope>NUCLEOTIDE SEQUENCE [LARGE SCALE GENOMIC DNA]</scope>
    <source>
        <strain evidence="3 4">NHI-2</strain>
    </source>
</reference>
<evidence type="ECO:0000313" key="3">
    <source>
        <dbReference type="EMBL" id="TQR15532.1"/>
    </source>
</evidence>
<protein>
    <submittedName>
        <fullName evidence="3">Gfo/Idh/MocA family oxidoreductase</fullName>
    </submittedName>
</protein>
<feature type="domain" description="GFO/IDH/MocA-like oxidoreductase" evidence="2">
    <location>
        <begin position="131"/>
        <end position="252"/>
    </location>
</feature>
<dbReference type="Proteomes" id="UP000318937">
    <property type="component" value="Unassembled WGS sequence"/>
</dbReference>